<protein>
    <submittedName>
        <fullName evidence="2">Helix-turn-helix transcriptional regulator</fullName>
    </submittedName>
</protein>
<dbReference type="PANTHER" id="PTHR35010">
    <property type="entry name" value="BLL4672 PROTEIN-RELATED"/>
    <property type="match status" value="1"/>
</dbReference>
<dbReference type="Gene3D" id="1.10.260.40">
    <property type="entry name" value="lambda repressor-like DNA-binding domains"/>
    <property type="match status" value="1"/>
</dbReference>
<dbReference type="SUPFAM" id="SSF47413">
    <property type="entry name" value="lambda repressor-like DNA-binding domains"/>
    <property type="match status" value="1"/>
</dbReference>
<dbReference type="Pfam" id="PF13560">
    <property type="entry name" value="HTH_31"/>
    <property type="match status" value="1"/>
</dbReference>
<dbReference type="InterPro" id="IPR001387">
    <property type="entry name" value="Cro/C1-type_HTH"/>
</dbReference>
<proteinExistence type="predicted"/>
<dbReference type="Proteomes" id="UP001589693">
    <property type="component" value="Unassembled WGS sequence"/>
</dbReference>
<sequence>MDRDQLAHFLRTRREALQPEDVGLPRRPRRRSAGLSRDEVAVLSGMSTDYYSRLEQRRGPTPSEQMLAAIAQGLRLSLDERDHLFRLAGHNAPTRILRSDHVSQGLMRVLDRLTDTPALVMSDLGETLVQNWLATALLGDQTGFTGLARSSGYRWFTDPASRAIYPEADHDHHARVQVAALRAALVRNGPSSRARTMVDRLLAVSPEFTALWEQHEVVVRRGEHKRIAHPELGVLDLHCQVLHTDSQDQILLVYTASPGTEGYEKLRLLSVLGSNTPTAS</sequence>
<accession>A0ABV5ZTF7</accession>
<gene>
    <name evidence="2" type="ORF">ACFFQA_09410</name>
</gene>
<evidence type="ECO:0000313" key="2">
    <source>
        <dbReference type="EMBL" id="MFB9904158.1"/>
    </source>
</evidence>
<evidence type="ECO:0000259" key="1">
    <source>
        <dbReference type="PROSITE" id="PS50943"/>
    </source>
</evidence>
<dbReference type="InterPro" id="IPR041413">
    <property type="entry name" value="MLTR_LBD"/>
</dbReference>
<dbReference type="InterPro" id="IPR010982">
    <property type="entry name" value="Lambda_DNA-bd_dom_sf"/>
</dbReference>
<keyword evidence="3" id="KW-1185">Reference proteome</keyword>
<dbReference type="PROSITE" id="PS50943">
    <property type="entry name" value="HTH_CROC1"/>
    <property type="match status" value="1"/>
</dbReference>
<feature type="domain" description="HTH cro/C1-type" evidence="1">
    <location>
        <begin position="30"/>
        <end position="81"/>
    </location>
</feature>
<name>A0ABV5ZTF7_9PSEU</name>
<dbReference type="SMART" id="SM00530">
    <property type="entry name" value="HTH_XRE"/>
    <property type="match status" value="1"/>
</dbReference>
<reference evidence="2 3" key="1">
    <citation type="submission" date="2024-09" db="EMBL/GenBank/DDBJ databases">
        <authorList>
            <person name="Sun Q."/>
            <person name="Mori K."/>
        </authorList>
    </citation>
    <scope>NUCLEOTIDE SEQUENCE [LARGE SCALE GENOMIC DNA]</scope>
    <source>
        <strain evidence="2 3">TBRC 7907</strain>
    </source>
</reference>
<dbReference type="Pfam" id="PF17765">
    <property type="entry name" value="MLTR_LBD"/>
    <property type="match status" value="1"/>
</dbReference>
<dbReference type="PANTHER" id="PTHR35010:SF2">
    <property type="entry name" value="BLL4672 PROTEIN"/>
    <property type="match status" value="1"/>
</dbReference>
<dbReference type="Gene3D" id="3.30.450.180">
    <property type="match status" value="1"/>
</dbReference>
<comment type="caution">
    <text evidence="2">The sequence shown here is derived from an EMBL/GenBank/DDBJ whole genome shotgun (WGS) entry which is preliminary data.</text>
</comment>
<dbReference type="CDD" id="cd00093">
    <property type="entry name" value="HTH_XRE"/>
    <property type="match status" value="1"/>
</dbReference>
<dbReference type="EMBL" id="JBHLZU010000007">
    <property type="protein sequence ID" value="MFB9904158.1"/>
    <property type="molecule type" value="Genomic_DNA"/>
</dbReference>
<organism evidence="2 3">
    <name type="scientific">Allokutzneria oryzae</name>
    <dbReference type="NCBI Taxonomy" id="1378989"/>
    <lineage>
        <taxon>Bacteria</taxon>
        <taxon>Bacillati</taxon>
        <taxon>Actinomycetota</taxon>
        <taxon>Actinomycetes</taxon>
        <taxon>Pseudonocardiales</taxon>
        <taxon>Pseudonocardiaceae</taxon>
        <taxon>Allokutzneria</taxon>
    </lineage>
</organism>
<evidence type="ECO:0000313" key="3">
    <source>
        <dbReference type="Proteomes" id="UP001589693"/>
    </source>
</evidence>
<dbReference type="RefSeq" id="WP_377851321.1">
    <property type="nucleotide sequence ID" value="NZ_JBHLZU010000007.1"/>
</dbReference>